<keyword evidence="1" id="KW-0472">Membrane</keyword>
<evidence type="ECO:0008006" key="4">
    <source>
        <dbReference type="Google" id="ProtNLM"/>
    </source>
</evidence>
<sequence length="307" mass="35473">MIANFFNKTKPVIIVNLLLMFAIFYFVSVFYFHEVAFSIASLGIVFAVFLAFVFMLLLINFVLRKNNLTEDNSYTLLIIILLLGSFYETMYSKNLFFSNLILLFAFRKIYSLGSGFNTKKKLFDAAFWIGVSTILYAWSILYLILIYLGLIIFRKLSFKNLCIPIVGFLTPVIVFFTFHFYFDTLTVFYELFKFDFSFDFVAYNALKFLIPISLIIALLLWSIVALVPKIVLISNTFKLAWQVILNHLIISIIIVLFAPIKNGSELFFLILPTAIIIANFLQRTTSTTFKNMILYLLLAISVGVYFL</sequence>
<name>A0A3D9RTY7_9FLAO</name>
<comment type="caution">
    <text evidence="2">The sequence shown here is derived from an EMBL/GenBank/DDBJ whole genome shotgun (WGS) entry which is preliminary data.</text>
</comment>
<feature type="transmembrane region" description="Helical" evidence="1">
    <location>
        <begin position="75"/>
        <end position="106"/>
    </location>
</feature>
<keyword evidence="1" id="KW-0812">Transmembrane</keyword>
<feature type="transmembrane region" description="Helical" evidence="1">
    <location>
        <begin position="12"/>
        <end position="33"/>
    </location>
</feature>
<keyword evidence="3" id="KW-1185">Reference proteome</keyword>
<organism evidence="2 3">
    <name type="scientific">Lutibacter oceani</name>
    <dbReference type="NCBI Taxonomy" id="1853311"/>
    <lineage>
        <taxon>Bacteria</taxon>
        <taxon>Pseudomonadati</taxon>
        <taxon>Bacteroidota</taxon>
        <taxon>Flavobacteriia</taxon>
        <taxon>Flavobacteriales</taxon>
        <taxon>Flavobacteriaceae</taxon>
        <taxon>Lutibacter</taxon>
    </lineage>
</organism>
<dbReference type="InterPro" id="IPR045625">
    <property type="entry name" value="DUF6427"/>
</dbReference>
<protein>
    <recommendedName>
        <fullName evidence="4">Beta-carotene 15,15'-monooxygenase</fullName>
    </recommendedName>
</protein>
<keyword evidence="1" id="KW-1133">Transmembrane helix</keyword>
<feature type="transmembrane region" description="Helical" evidence="1">
    <location>
        <begin position="202"/>
        <end position="227"/>
    </location>
</feature>
<gene>
    <name evidence="2" type="ORF">BX611_0724</name>
</gene>
<feature type="transmembrane region" description="Helical" evidence="1">
    <location>
        <begin position="239"/>
        <end position="260"/>
    </location>
</feature>
<reference evidence="2 3" key="1">
    <citation type="submission" date="2018-08" db="EMBL/GenBank/DDBJ databases">
        <title>Genomic Encyclopedia of Type Strains, Phase III (KMG-III): the genomes of soil and plant-associated and newly described type strains.</title>
        <authorList>
            <person name="Whitman W."/>
        </authorList>
    </citation>
    <scope>NUCLEOTIDE SEQUENCE [LARGE SCALE GENOMIC DNA]</scope>
    <source>
        <strain evidence="2 3">325-5</strain>
    </source>
</reference>
<accession>A0A3D9RTY7</accession>
<dbReference type="Proteomes" id="UP000256429">
    <property type="component" value="Unassembled WGS sequence"/>
</dbReference>
<dbReference type="Pfam" id="PF19992">
    <property type="entry name" value="DUF6427"/>
    <property type="match status" value="1"/>
</dbReference>
<dbReference type="OrthoDB" id="1439867at2"/>
<evidence type="ECO:0000313" key="3">
    <source>
        <dbReference type="Proteomes" id="UP000256429"/>
    </source>
</evidence>
<evidence type="ECO:0000256" key="1">
    <source>
        <dbReference type="SAM" id="Phobius"/>
    </source>
</evidence>
<dbReference type="AlphaFoldDB" id="A0A3D9RTY7"/>
<evidence type="ECO:0000313" key="2">
    <source>
        <dbReference type="EMBL" id="REE83433.1"/>
    </source>
</evidence>
<feature type="transmembrane region" description="Helical" evidence="1">
    <location>
        <begin position="39"/>
        <end position="63"/>
    </location>
</feature>
<dbReference type="RefSeq" id="WP_115878118.1">
    <property type="nucleotide sequence ID" value="NZ_QTTQ01000009.1"/>
</dbReference>
<feature type="transmembrane region" description="Helical" evidence="1">
    <location>
        <begin position="161"/>
        <end position="182"/>
    </location>
</feature>
<proteinExistence type="predicted"/>
<dbReference type="EMBL" id="QTTQ01000009">
    <property type="protein sequence ID" value="REE83433.1"/>
    <property type="molecule type" value="Genomic_DNA"/>
</dbReference>
<feature type="transmembrane region" description="Helical" evidence="1">
    <location>
        <begin position="289"/>
        <end position="306"/>
    </location>
</feature>
<feature type="transmembrane region" description="Helical" evidence="1">
    <location>
        <begin position="266"/>
        <end position="282"/>
    </location>
</feature>
<feature type="transmembrane region" description="Helical" evidence="1">
    <location>
        <begin position="126"/>
        <end position="149"/>
    </location>
</feature>